<keyword evidence="2 3" id="KW-0067">ATP-binding</keyword>
<accession>A0A4T0HVC8</accession>
<reference evidence="6 7" key="1">
    <citation type="submission" date="2019-03" db="EMBL/GenBank/DDBJ databases">
        <title>Sequencing 23 genomes of Wallemia ichthyophaga.</title>
        <authorList>
            <person name="Gostincar C."/>
        </authorList>
    </citation>
    <scope>NUCLEOTIDE SEQUENCE [LARGE SCALE GENOMIC DNA]</scope>
    <source>
        <strain evidence="6 7">EXF-8621</strain>
    </source>
</reference>
<gene>
    <name evidence="6" type="ORF">E3P90_03999</name>
</gene>
<dbReference type="PROSITE" id="PS50011">
    <property type="entry name" value="PROTEIN_KINASE_DOM"/>
    <property type="match status" value="1"/>
</dbReference>
<dbReference type="PROSITE" id="PS00108">
    <property type="entry name" value="PROTEIN_KINASE_ST"/>
    <property type="match status" value="1"/>
</dbReference>
<dbReference type="InterPro" id="IPR008271">
    <property type="entry name" value="Ser/Thr_kinase_AS"/>
</dbReference>
<keyword evidence="1 3" id="KW-0547">Nucleotide-binding</keyword>
<feature type="domain" description="Protein kinase" evidence="5">
    <location>
        <begin position="26"/>
        <end position="297"/>
    </location>
</feature>
<dbReference type="GO" id="GO:0004674">
    <property type="term" value="F:protein serine/threonine kinase activity"/>
    <property type="evidence" value="ECO:0007669"/>
    <property type="project" value="TreeGrafter"/>
</dbReference>
<dbReference type="GO" id="GO:0005524">
    <property type="term" value="F:ATP binding"/>
    <property type="evidence" value="ECO:0007669"/>
    <property type="project" value="UniProtKB-UniRule"/>
</dbReference>
<evidence type="ECO:0000259" key="5">
    <source>
        <dbReference type="PROSITE" id="PS50011"/>
    </source>
</evidence>
<evidence type="ECO:0000313" key="6">
    <source>
        <dbReference type="EMBL" id="TIB07645.1"/>
    </source>
</evidence>
<dbReference type="EMBL" id="SPOF01000084">
    <property type="protein sequence ID" value="TIB07645.1"/>
    <property type="molecule type" value="Genomic_DNA"/>
</dbReference>
<proteinExistence type="predicted"/>
<protein>
    <recommendedName>
        <fullName evidence="5">Protein kinase domain-containing protein</fullName>
    </recommendedName>
</protein>
<dbReference type="Pfam" id="PF00069">
    <property type="entry name" value="Pkinase"/>
    <property type="match status" value="1"/>
</dbReference>
<dbReference type="PROSITE" id="PS00107">
    <property type="entry name" value="PROTEIN_KINASE_ATP"/>
    <property type="match status" value="1"/>
</dbReference>
<evidence type="ECO:0000256" key="3">
    <source>
        <dbReference type="PROSITE-ProRule" id="PRU10141"/>
    </source>
</evidence>
<evidence type="ECO:0000256" key="1">
    <source>
        <dbReference type="ARBA" id="ARBA00022741"/>
    </source>
</evidence>
<dbReference type="PANTHER" id="PTHR24346:SF30">
    <property type="entry name" value="MATERNAL EMBRYONIC LEUCINE ZIPPER KINASE"/>
    <property type="match status" value="1"/>
</dbReference>
<dbReference type="InterPro" id="IPR011009">
    <property type="entry name" value="Kinase-like_dom_sf"/>
</dbReference>
<dbReference type="AlphaFoldDB" id="A0A4T0HVC8"/>
<feature type="region of interest" description="Disordered" evidence="4">
    <location>
        <begin position="331"/>
        <end position="453"/>
    </location>
</feature>
<comment type="caution">
    <text evidence="6">The sequence shown here is derived from an EMBL/GenBank/DDBJ whole genome shotgun (WGS) entry which is preliminary data.</text>
</comment>
<sequence>MSNFPQHVQQAQSLLQSTLDDGRIKLKFISTIGTGAYGTVLLAERLDDYYRPLGELYAVKCLPKYGLDDRQKAFQRREIALHGLASSHQNIATVHAIIDSPATIFVVLEYAQAGDLFSMITEQFKYIDNDELIKSVFLQIVDAVQHCHRLGIYHRDLKPENILCTAGGNNILLADFGLATSERRSGDFGCGSSFYMSPDCHGALTHRKVPYCTKRNDIWSLGVILVNLTCGRNPWKEASLTDETFSAYLREPDFLKTILPISDLTNYILKRIFTIDPIQRCSLDELKQRVMQVEKFTLTPSQLKHAHKAARQAAAATSSAAASAVANRIQQQQVDLQQQQMVVPPPPPPIAKELGSPKRPRVRQRANKNDKLPLTPPTTPPKEVNFQHLRRVERKPNLKKVAVPVESSDSSCNSNETDGSFTSKQPESLLTPLSTPPASPNDASPKFNSTTKSSAFSKLTQIFKPSRFHTGTPEQQAMNIDVESDFGDQIDQQIERVSYPSALAIDINGMTK</sequence>
<dbReference type="PANTHER" id="PTHR24346">
    <property type="entry name" value="MAP/MICROTUBULE AFFINITY-REGULATING KINASE"/>
    <property type="match status" value="1"/>
</dbReference>
<dbReference type="SMART" id="SM00220">
    <property type="entry name" value="S_TKc"/>
    <property type="match status" value="1"/>
</dbReference>
<dbReference type="InterPro" id="IPR017441">
    <property type="entry name" value="Protein_kinase_ATP_BS"/>
</dbReference>
<dbReference type="InterPro" id="IPR000719">
    <property type="entry name" value="Prot_kinase_dom"/>
</dbReference>
<evidence type="ECO:0000256" key="4">
    <source>
        <dbReference type="SAM" id="MobiDB-lite"/>
    </source>
</evidence>
<dbReference type="GO" id="GO:0035556">
    <property type="term" value="P:intracellular signal transduction"/>
    <property type="evidence" value="ECO:0007669"/>
    <property type="project" value="TreeGrafter"/>
</dbReference>
<dbReference type="Gene3D" id="1.10.510.10">
    <property type="entry name" value="Transferase(Phosphotransferase) domain 1"/>
    <property type="match status" value="1"/>
</dbReference>
<organism evidence="6 7">
    <name type="scientific">Wallemia ichthyophaga</name>
    <dbReference type="NCBI Taxonomy" id="245174"/>
    <lineage>
        <taxon>Eukaryota</taxon>
        <taxon>Fungi</taxon>
        <taxon>Dikarya</taxon>
        <taxon>Basidiomycota</taxon>
        <taxon>Wallemiomycotina</taxon>
        <taxon>Wallemiomycetes</taxon>
        <taxon>Wallemiales</taxon>
        <taxon>Wallemiaceae</taxon>
        <taxon>Wallemia</taxon>
    </lineage>
</organism>
<feature type="compositionally biased region" description="Polar residues" evidence="4">
    <location>
        <begin position="407"/>
        <end position="425"/>
    </location>
</feature>
<dbReference type="GO" id="GO:0005737">
    <property type="term" value="C:cytoplasm"/>
    <property type="evidence" value="ECO:0007669"/>
    <property type="project" value="TreeGrafter"/>
</dbReference>
<feature type="binding site" evidence="3">
    <location>
        <position position="60"/>
    </location>
    <ligand>
        <name>ATP</name>
        <dbReference type="ChEBI" id="CHEBI:30616"/>
    </ligand>
</feature>
<dbReference type="SUPFAM" id="SSF56112">
    <property type="entry name" value="Protein kinase-like (PK-like)"/>
    <property type="match status" value="1"/>
</dbReference>
<evidence type="ECO:0000313" key="7">
    <source>
        <dbReference type="Proteomes" id="UP000306954"/>
    </source>
</evidence>
<dbReference type="Proteomes" id="UP000306954">
    <property type="component" value="Unassembled WGS sequence"/>
</dbReference>
<name>A0A4T0HVC8_WALIC</name>
<feature type="compositionally biased region" description="Low complexity" evidence="4">
    <location>
        <begin position="331"/>
        <end position="342"/>
    </location>
</feature>
<evidence type="ECO:0000256" key="2">
    <source>
        <dbReference type="ARBA" id="ARBA00022840"/>
    </source>
</evidence>